<dbReference type="SUPFAM" id="SSF143422">
    <property type="entry name" value="Transposase IS200-like"/>
    <property type="match status" value="1"/>
</dbReference>
<name>A0A2G0CK98_9BACT</name>
<dbReference type="Proteomes" id="UP000226437">
    <property type="component" value="Unassembled WGS sequence"/>
</dbReference>
<sequence length="205" mass="23487">MYQQHTAYHLYNHSNNHELVFRSPEDYLYFLRKVRRELLPVADILCYCLMPDHFHFLIVPNASGCGPSPVFKSGGNRNRGDAADYQQLLSHRIKILLSSYTKATNRRYGRRGSLFRQHSTAKAAFQLRPGRVITDEYPTYPAGSTYLTNCFFYIHNNPAKGDLVIAPEDWPYSSAADYAGNRDGTLCNYDLTRQLIGVERRKLAG</sequence>
<dbReference type="EMBL" id="PDLO01000001">
    <property type="protein sequence ID" value="PHL00368.1"/>
    <property type="molecule type" value="Genomic_DNA"/>
</dbReference>
<dbReference type="PANTHER" id="PTHR34322">
    <property type="entry name" value="TRANSPOSASE, Y1_TNP DOMAIN-CONTAINING"/>
    <property type="match status" value="1"/>
</dbReference>
<organism evidence="1 2">
    <name type="scientific">Neolewinella marina</name>
    <dbReference type="NCBI Taxonomy" id="438751"/>
    <lineage>
        <taxon>Bacteria</taxon>
        <taxon>Pseudomonadati</taxon>
        <taxon>Bacteroidota</taxon>
        <taxon>Saprospiria</taxon>
        <taxon>Saprospirales</taxon>
        <taxon>Lewinellaceae</taxon>
        <taxon>Neolewinella</taxon>
    </lineage>
</organism>
<keyword evidence="2" id="KW-1185">Reference proteome</keyword>
<protein>
    <submittedName>
        <fullName evidence="1">Transposase</fullName>
    </submittedName>
</protein>
<dbReference type="PANTHER" id="PTHR34322:SF2">
    <property type="entry name" value="TRANSPOSASE IS200-LIKE DOMAIN-CONTAINING PROTEIN"/>
    <property type="match status" value="1"/>
</dbReference>
<dbReference type="RefSeq" id="WP_099105347.1">
    <property type="nucleotide sequence ID" value="NZ_JAATJF010000001.1"/>
</dbReference>
<dbReference type="Gene3D" id="3.30.70.1290">
    <property type="entry name" value="Transposase IS200-like"/>
    <property type="match status" value="1"/>
</dbReference>
<comment type="caution">
    <text evidence="1">The sequence shown here is derived from an EMBL/GenBank/DDBJ whole genome shotgun (WGS) entry which is preliminary data.</text>
</comment>
<gene>
    <name evidence="1" type="ORF">CGL56_04860</name>
</gene>
<dbReference type="AlphaFoldDB" id="A0A2G0CK98"/>
<evidence type="ECO:0000313" key="2">
    <source>
        <dbReference type="Proteomes" id="UP000226437"/>
    </source>
</evidence>
<dbReference type="GO" id="GO:0004803">
    <property type="term" value="F:transposase activity"/>
    <property type="evidence" value="ECO:0007669"/>
    <property type="project" value="InterPro"/>
</dbReference>
<dbReference type="GO" id="GO:0006313">
    <property type="term" value="P:DNA transposition"/>
    <property type="evidence" value="ECO:0007669"/>
    <property type="project" value="InterPro"/>
</dbReference>
<proteinExistence type="predicted"/>
<dbReference type="OrthoDB" id="9788881at2"/>
<accession>A0A2G0CK98</accession>
<evidence type="ECO:0000313" key="1">
    <source>
        <dbReference type="EMBL" id="PHL00368.1"/>
    </source>
</evidence>
<reference evidence="1 2" key="1">
    <citation type="submission" date="2017-10" db="EMBL/GenBank/DDBJ databases">
        <title>The draft genome sequence of Lewinella marina KCTC 32374.</title>
        <authorList>
            <person name="Wang K."/>
        </authorList>
    </citation>
    <scope>NUCLEOTIDE SEQUENCE [LARGE SCALE GENOMIC DNA]</scope>
    <source>
        <strain evidence="1 2">MKG-38</strain>
    </source>
</reference>
<dbReference type="InterPro" id="IPR036515">
    <property type="entry name" value="Transposase_17_sf"/>
</dbReference>
<dbReference type="GO" id="GO:0003677">
    <property type="term" value="F:DNA binding"/>
    <property type="evidence" value="ECO:0007669"/>
    <property type="project" value="InterPro"/>
</dbReference>